<dbReference type="AlphaFoldDB" id="A0A075W1L9"/>
<dbReference type="CDD" id="cd01992">
    <property type="entry name" value="TilS_N"/>
    <property type="match status" value="1"/>
</dbReference>
<keyword evidence="4 6" id="KW-0067">ATP-binding</keyword>
<keyword evidence="2 6" id="KW-0819">tRNA processing</keyword>
<evidence type="ECO:0000259" key="8">
    <source>
        <dbReference type="Pfam" id="PF01171"/>
    </source>
</evidence>
<evidence type="ECO:0000256" key="3">
    <source>
        <dbReference type="ARBA" id="ARBA00022741"/>
    </source>
</evidence>
<feature type="binding site" evidence="6">
    <location>
        <begin position="41"/>
        <end position="46"/>
    </location>
    <ligand>
        <name>ATP</name>
        <dbReference type="ChEBI" id="CHEBI:30616"/>
    </ligand>
</feature>
<evidence type="ECO:0000256" key="4">
    <source>
        <dbReference type="ARBA" id="ARBA00022840"/>
    </source>
</evidence>
<dbReference type="InterPro" id="IPR014729">
    <property type="entry name" value="Rossmann-like_a/b/a_fold"/>
</dbReference>
<dbReference type="Gene3D" id="3.40.50.620">
    <property type="entry name" value="HUPs"/>
    <property type="match status" value="1"/>
</dbReference>
<comment type="function">
    <text evidence="6">Ligates lysine onto the cytidine present at position 34 of the AUA codon-specific tRNA(Ile) that contains the anticodon CAU, in an ATP-dependent manner. Cytidine is converted to lysidine, thus changing the amino acid specificity of the tRNA from methionine to isoleucine.</text>
</comment>
<keyword evidence="1 6" id="KW-0436">Ligase</keyword>
<dbReference type="InterPro" id="IPR012094">
    <property type="entry name" value="tRNA_Ile_lys_synt"/>
</dbReference>
<dbReference type="Pfam" id="PF01171">
    <property type="entry name" value="ATP_bind_3"/>
    <property type="match status" value="1"/>
</dbReference>
<comment type="domain">
    <text evidence="6">The N-terminal region contains the highly conserved SGGXDS motif, predicted to be a P-loop motif involved in ATP binding.</text>
</comment>
<dbReference type="Pfam" id="PF00462">
    <property type="entry name" value="Glutaredoxin"/>
    <property type="match status" value="1"/>
</dbReference>
<dbReference type="Gene3D" id="3.40.30.10">
    <property type="entry name" value="Glutaredoxin"/>
    <property type="match status" value="1"/>
</dbReference>
<geneLocation type="plastid" evidence="9"/>
<evidence type="ECO:0000259" key="7">
    <source>
        <dbReference type="Pfam" id="PF00462"/>
    </source>
</evidence>
<evidence type="ECO:0000256" key="5">
    <source>
        <dbReference type="ARBA" id="ARBA00048539"/>
    </source>
</evidence>
<dbReference type="GO" id="GO:0005524">
    <property type="term" value="F:ATP binding"/>
    <property type="evidence" value="ECO:0007669"/>
    <property type="project" value="UniProtKB-UniRule"/>
</dbReference>
<dbReference type="EMBL" id="KJ700459">
    <property type="protein sequence ID" value="AIG92582.1"/>
    <property type="molecule type" value="Genomic_DNA"/>
</dbReference>
<dbReference type="Gene3D" id="1.20.59.20">
    <property type="match status" value="1"/>
</dbReference>
<dbReference type="SUPFAM" id="SSF52833">
    <property type="entry name" value="Thioredoxin-like"/>
    <property type="match status" value="1"/>
</dbReference>
<feature type="domain" description="Glutaredoxin" evidence="7">
    <location>
        <begin position="362"/>
        <end position="410"/>
    </location>
</feature>
<dbReference type="GO" id="GO:0006400">
    <property type="term" value="P:tRNA modification"/>
    <property type="evidence" value="ECO:0007669"/>
    <property type="project" value="UniProtKB-UniRule"/>
</dbReference>
<dbReference type="GeneID" id="20005637"/>
<keyword evidence="3 6" id="KW-0547">Nucleotide-binding</keyword>
<evidence type="ECO:0000256" key="1">
    <source>
        <dbReference type="ARBA" id="ARBA00022598"/>
    </source>
</evidence>
<dbReference type="KEGG" id="gsl:JL72_p070"/>
<dbReference type="InterPro" id="IPR002109">
    <property type="entry name" value="Glutaredoxin"/>
</dbReference>
<dbReference type="NCBIfam" id="TIGR02432">
    <property type="entry name" value="lysidine_TilS_N"/>
    <property type="match status" value="1"/>
</dbReference>
<dbReference type="InterPro" id="IPR011063">
    <property type="entry name" value="TilS/TtcA_N"/>
</dbReference>
<evidence type="ECO:0000256" key="6">
    <source>
        <dbReference type="HAMAP-Rule" id="MF_01161"/>
    </source>
</evidence>
<dbReference type="SUPFAM" id="SSF82829">
    <property type="entry name" value="MesJ substrate recognition domain-like"/>
    <property type="match status" value="1"/>
</dbReference>
<proteinExistence type="inferred from homology"/>
<dbReference type="GO" id="GO:0032267">
    <property type="term" value="F:tRNA(Ile)-lysidine synthase activity"/>
    <property type="evidence" value="ECO:0007669"/>
    <property type="project" value="UniProtKB-EC"/>
</dbReference>
<feature type="domain" description="tRNA(Ile)-lysidine/2-thiocytidine synthase N-terminal" evidence="8">
    <location>
        <begin position="36"/>
        <end position="212"/>
    </location>
</feature>
<protein>
    <recommendedName>
        <fullName evidence="6">tRNA(Ile)-lysidine synthase</fullName>
        <ecNumber evidence="6">6.3.4.19</ecNumber>
    </recommendedName>
    <alternativeName>
        <fullName evidence="6">tRNA(Ile)-2-lysyl-cytidine synthase</fullName>
    </alternativeName>
    <alternativeName>
        <fullName evidence="6">tRNA(Ile)-lysidine synthetase</fullName>
    </alternativeName>
</protein>
<sequence length="430" mass="51715">MIQNTVINKIINKSYLHKKFYFTLKEIQLLNSNTCFILSISGGQDSLTLLKLIYDFADIYNWKILLVHFNHNIRCDSRQNANLIKRLANKFNLKYYLYNYDGIFTEEKARLWRYSNLINLAINKKCSYILTAHTLNDKIETLFLNLFRGSSLQGISTISSINYIKGIIKIIRPIINFTREDTYWFCRCFYLPIWLDLTNYKLDLKRNRIRNEILPYISYYFNPLIYYKLSDIIDIISKENEYLQWLMYSIYKKIYNFDNNGLNIDLFDKYHISIKRRIIQFLFKEQFDIYLNFEENSKILYYLNKRNYTDFRIQDKQIFLFFAYEWVFIRTGVYDTTKNIIDNLINEHHICIFINSYRSIISKKIIQIFDNLSVDYKIVNLFKNDILCEAIKIYSNSSIIPQIYVNGKFIGGYDIIFKLYSNGKLASILK</sequence>
<dbReference type="InterPro" id="IPR036249">
    <property type="entry name" value="Thioredoxin-like_sf"/>
</dbReference>
<dbReference type="PROSITE" id="PS51354">
    <property type="entry name" value="GLUTAREDOXIN_2"/>
    <property type="match status" value="1"/>
</dbReference>
<evidence type="ECO:0000256" key="2">
    <source>
        <dbReference type="ARBA" id="ARBA00022694"/>
    </source>
</evidence>
<dbReference type="InterPro" id="IPR012795">
    <property type="entry name" value="tRNA_Ile_lys_synt_N"/>
</dbReference>
<dbReference type="SUPFAM" id="SSF52402">
    <property type="entry name" value="Adenine nucleotide alpha hydrolases-like"/>
    <property type="match status" value="1"/>
</dbReference>
<comment type="similarity">
    <text evidence="6">Belongs to the tRNA(Ile)-lysidine synthase family.</text>
</comment>
<gene>
    <name evidence="6 9" type="primary">tilS</name>
</gene>
<name>A0A075W1L9_GALSU</name>
<evidence type="ECO:0000313" key="9">
    <source>
        <dbReference type="EMBL" id="AIG92582.1"/>
    </source>
</evidence>
<accession>A0A075W1L9</accession>
<dbReference type="PANTHER" id="PTHR43033">
    <property type="entry name" value="TRNA(ILE)-LYSIDINE SYNTHASE-RELATED"/>
    <property type="match status" value="1"/>
</dbReference>
<dbReference type="EC" id="6.3.4.19" evidence="6"/>
<organism evidence="9">
    <name type="scientific">Galdieria sulphuraria</name>
    <name type="common">Red alga</name>
    <dbReference type="NCBI Taxonomy" id="130081"/>
    <lineage>
        <taxon>Eukaryota</taxon>
        <taxon>Rhodophyta</taxon>
        <taxon>Bangiophyceae</taxon>
        <taxon>Galdieriales</taxon>
        <taxon>Galdieriaceae</taxon>
        <taxon>Galdieria</taxon>
    </lineage>
</organism>
<keyword evidence="9" id="KW-0934">Plastid</keyword>
<comment type="catalytic activity">
    <reaction evidence="5 6">
        <text>cytidine(34) in tRNA(Ile2) + L-lysine + ATP = lysidine(34) in tRNA(Ile2) + AMP + diphosphate + H(+)</text>
        <dbReference type="Rhea" id="RHEA:43744"/>
        <dbReference type="Rhea" id="RHEA-COMP:10625"/>
        <dbReference type="Rhea" id="RHEA-COMP:10670"/>
        <dbReference type="ChEBI" id="CHEBI:15378"/>
        <dbReference type="ChEBI" id="CHEBI:30616"/>
        <dbReference type="ChEBI" id="CHEBI:32551"/>
        <dbReference type="ChEBI" id="CHEBI:33019"/>
        <dbReference type="ChEBI" id="CHEBI:82748"/>
        <dbReference type="ChEBI" id="CHEBI:83665"/>
        <dbReference type="ChEBI" id="CHEBI:456215"/>
        <dbReference type="EC" id="6.3.4.19"/>
    </reaction>
</comment>
<reference evidence="9" key="1">
    <citation type="journal article" date="2015" name="Genome Biol. Evol.">
        <title>Extreme features of the Galdieria sulphuraria organellar genomes: a consequence of polyextremophily?</title>
        <authorList>
            <person name="Jain K."/>
            <person name="Krause K."/>
            <person name="Grewe F."/>
            <person name="Nelson G.F."/>
            <person name="Weber A.P."/>
            <person name="Christensen A.C."/>
            <person name="Mower J.P."/>
        </authorList>
    </citation>
    <scope>NUCLEOTIDE SEQUENCE</scope>
    <source>
        <strain evidence="9">074W</strain>
    </source>
</reference>
<dbReference type="RefSeq" id="YP_009051140.1">
    <property type="nucleotide sequence ID" value="NC_024665.1"/>
</dbReference>
<dbReference type="HAMAP" id="MF_01161">
    <property type="entry name" value="tRNA_Ile_lys_synt"/>
    <property type="match status" value="1"/>
</dbReference>
<dbReference type="PANTHER" id="PTHR43033:SF1">
    <property type="entry name" value="TRNA(ILE)-LYSIDINE SYNTHASE-RELATED"/>
    <property type="match status" value="1"/>
</dbReference>